<feature type="binding site" evidence="16">
    <location>
        <position position="80"/>
    </location>
    <ligand>
        <name>Zn(2+)</name>
        <dbReference type="ChEBI" id="CHEBI:29105"/>
        <note>catalytic</note>
    </ligand>
</feature>
<dbReference type="FunFam" id="3.40.140.10:FF:000025">
    <property type="entry name" value="Riboflavin biosynthesis protein RibD"/>
    <property type="match status" value="1"/>
</dbReference>
<dbReference type="PANTHER" id="PTHR38011">
    <property type="entry name" value="DIHYDROFOLATE REDUCTASE FAMILY PROTEIN (AFU_ORTHOLOGUE AFUA_8G06820)"/>
    <property type="match status" value="1"/>
</dbReference>
<dbReference type="NCBIfam" id="TIGR00326">
    <property type="entry name" value="eubact_ribD"/>
    <property type="match status" value="1"/>
</dbReference>
<feature type="binding site" evidence="15">
    <location>
        <position position="173"/>
    </location>
    <ligand>
        <name>substrate</name>
    </ligand>
</feature>
<feature type="domain" description="CMP/dCMP-type deaminase" evidence="17">
    <location>
        <begin position="5"/>
        <end position="128"/>
    </location>
</feature>
<evidence type="ECO:0000256" key="14">
    <source>
        <dbReference type="PIRSR" id="PIRSR006769-1"/>
    </source>
</evidence>
<dbReference type="Pfam" id="PF00383">
    <property type="entry name" value="dCMP_cyt_deam_1"/>
    <property type="match status" value="1"/>
</dbReference>
<dbReference type="EC" id="3.5.4.26" evidence="13"/>
<dbReference type="Gene3D" id="3.40.140.10">
    <property type="entry name" value="Cytidine Deaminase, domain 2"/>
    <property type="match status" value="1"/>
</dbReference>
<dbReference type="InterPro" id="IPR002734">
    <property type="entry name" value="RibDG_C"/>
</dbReference>
<keyword evidence="8 13" id="KW-0378">Hydrolase</keyword>
<evidence type="ECO:0000256" key="9">
    <source>
        <dbReference type="ARBA" id="ARBA00022833"/>
    </source>
</evidence>
<evidence type="ECO:0000256" key="15">
    <source>
        <dbReference type="PIRSR" id="PIRSR006769-2"/>
    </source>
</evidence>
<evidence type="ECO:0000256" key="11">
    <source>
        <dbReference type="ARBA" id="ARBA00023002"/>
    </source>
</evidence>
<comment type="pathway">
    <text evidence="3 13">Cofactor biosynthesis; riboflavin biosynthesis; 5-amino-6-(D-ribitylamino)uracil from GTP: step 3/4.</text>
</comment>
<sequence>MRFSEQDARFMARAIQLAKKGLYTTHPNPRVGCVIVKDNDIISEGFTSPVGQAHAEVNALRGLSLEQTTGATAYVTLEPCSHTGRTPPCSQALITSCVARVVVATQDPNPQVSGSGLKQLEEAGIEVSVGLMEEQSKALLNGFIKRMETGLPWVSVKLAMSLDGRTAMASGESKWITGPDARRDVQFLRAKSSAVLTGLGTVLADDPSMNVRLNHVELDVPEVRQPVRVILDPQCDTPPESKLFSLDGDVWIVTSQSDSSKAQVLSAKGAEIIQVDSEHAERLPLLEVCRELAKREINEVHVEAGATLCGAFIQEGLVDELVIYMAAHLMGSEARGLLNMPGLDKMSDRTELQIKDIRAIGDDWRIIALPKLKPSAL</sequence>
<dbReference type="GO" id="GO:0009231">
    <property type="term" value="P:riboflavin biosynthetic process"/>
    <property type="evidence" value="ECO:0007669"/>
    <property type="project" value="UniProtKB-UniPathway"/>
</dbReference>
<reference evidence="18" key="1">
    <citation type="submission" date="2020-01" db="EMBL/GenBank/DDBJ databases">
        <authorList>
            <person name="Meier V. D."/>
            <person name="Meier V D."/>
        </authorList>
    </citation>
    <scope>NUCLEOTIDE SEQUENCE</scope>
    <source>
        <strain evidence="18">HLG_WM_MAG_07</strain>
    </source>
</reference>
<evidence type="ECO:0000256" key="8">
    <source>
        <dbReference type="ARBA" id="ARBA00022801"/>
    </source>
</evidence>
<dbReference type="GO" id="GO:0008703">
    <property type="term" value="F:5-amino-6-(5-phosphoribosylamino)uracil reductase activity"/>
    <property type="evidence" value="ECO:0007669"/>
    <property type="project" value="UniProtKB-EC"/>
</dbReference>
<evidence type="ECO:0000256" key="4">
    <source>
        <dbReference type="ARBA" id="ARBA00005259"/>
    </source>
</evidence>
<comment type="catalytic activity">
    <reaction evidence="13">
        <text>2,5-diamino-6-hydroxy-4-(5-phosphoribosylamino)-pyrimidine + H2O + H(+) = 5-amino-6-(5-phospho-D-ribosylamino)uracil + NH4(+)</text>
        <dbReference type="Rhea" id="RHEA:21868"/>
        <dbReference type="ChEBI" id="CHEBI:15377"/>
        <dbReference type="ChEBI" id="CHEBI:15378"/>
        <dbReference type="ChEBI" id="CHEBI:28938"/>
        <dbReference type="ChEBI" id="CHEBI:58453"/>
        <dbReference type="ChEBI" id="CHEBI:58614"/>
        <dbReference type="EC" id="3.5.4.26"/>
    </reaction>
</comment>
<dbReference type="SUPFAM" id="SSF53597">
    <property type="entry name" value="Dihydrofolate reductase-like"/>
    <property type="match status" value="1"/>
</dbReference>
<evidence type="ECO:0000256" key="6">
    <source>
        <dbReference type="ARBA" id="ARBA00022619"/>
    </source>
</evidence>
<protein>
    <recommendedName>
        <fullName evidence="13">Riboflavin biosynthesis protein RibD</fullName>
    </recommendedName>
    <domain>
        <recommendedName>
            <fullName evidence="13">Diaminohydroxyphosphoribosylaminopyrimidine deaminase</fullName>
            <shortName evidence="13">DRAP deaminase</shortName>
            <ecNumber evidence="13">3.5.4.26</ecNumber>
        </recommendedName>
        <alternativeName>
            <fullName evidence="13">Riboflavin-specific deaminase</fullName>
        </alternativeName>
    </domain>
    <domain>
        <recommendedName>
            <fullName evidence="13">5-amino-6-(5-phosphoribosylamino)uracil reductase</fullName>
            <ecNumber evidence="13">1.1.1.193</ecNumber>
        </recommendedName>
        <alternativeName>
            <fullName evidence="13">HTP reductase</fullName>
        </alternativeName>
    </domain>
</protein>
<dbReference type="AlphaFoldDB" id="A0A6S6U323"/>
<dbReference type="PROSITE" id="PS00903">
    <property type="entry name" value="CYT_DCMP_DEAMINASES_1"/>
    <property type="match status" value="1"/>
</dbReference>
<dbReference type="InterPro" id="IPR011549">
    <property type="entry name" value="RibD_C"/>
</dbReference>
<dbReference type="EMBL" id="CACVAY010000139">
    <property type="protein sequence ID" value="CAA6827282.1"/>
    <property type="molecule type" value="Genomic_DNA"/>
</dbReference>
<evidence type="ECO:0000256" key="5">
    <source>
        <dbReference type="ARBA" id="ARBA00007417"/>
    </source>
</evidence>
<feature type="binding site" evidence="15">
    <location>
        <position position="175"/>
    </location>
    <ligand>
        <name>NADP(+)</name>
        <dbReference type="ChEBI" id="CHEBI:58349"/>
    </ligand>
</feature>
<evidence type="ECO:0000256" key="16">
    <source>
        <dbReference type="PIRSR" id="PIRSR006769-3"/>
    </source>
</evidence>
<feature type="binding site" evidence="15">
    <location>
        <position position="201"/>
    </location>
    <ligand>
        <name>NADP(+)</name>
        <dbReference type="ChEBI" id="CHEBI:58349"/>
    </ligand>
</feature>
<gene>
    <name evidence="18" type="ORF">HELGO_WM8377</name>
</gene>
<feature type="active site" description="Proton donor" evidence="14">
    <location>
        <position position="56"/>
    </location>
</feature>
<keyword evidence="10 13" id="KW-0521">NADP</keyword>
<feature type="binding site" evidence="15">
    <location>
        <position position="303"/>
    </location>
    <ligand>
        <name>substrate</name>
    </ligand>
</feature>
<evidence type="ECO:0000256" key="1">
    <source>
        <dbReference type="ARBA" id="ARBA00002151"/>
    </source>
</evidence>
<feature type="binding site" evidence="16">
    <location>
        <position position="54"/>
    </location>
    <ligand>
        <name>Zn(2+)</name>
        <dbReference type="ChEBI" id="CHEBI:29105"/>
        <note>catalytic</note>
    </ligand>
</feature>
<feature type="binding site" evidence="16">
    <location>
        <position position="89"/>
    </location>
    <ligand>
        <name>Zn(2+)</name>
        <dbReference type="ChEBI" id="CHEBI:29105"/>
        <note>catalytic</note>
    </ligand>
</feature>
<dbReference type="InterPro" id="IPR016193">
    <property type="entry name" value="Cytidine_deaminase-like"/>
</dbReference>
<dbReference type="Gene3D" id="3.40.430.10">
    <property type="entry name" value="Dihydrofolate Reductase, subunit A"/>
    <property type="match status" value="1"/>
</dbReference>
<dbReference type="InterPro" id="IPR002125">
    <property type="entry name" value="CMP_dCMP_dom"/>
</dbReference>
<evidence type="ECO:0000313" key="18">
    <source>
        <dbReference type="EMBL" id="CAA6827282.1"/>
    </source>
</evidence>
<feature type="binding site" evidence="15">
    <location>
        <position position="189"/>
    </location>
    <ligand>
        <name>substrate</name>
    </ligand>
</feature>
<evidence type="ECO:0000256" key="2">
    <source>
        <dbReference type="ARBA" id="ARBA00004882"/>
    </source>
</evidence>
<dbReference type="PROSITE" id="PS51747">
    <property type="entry name" value="CYT_DCMP_DEAMINASES_2"/>
    <property type="match status" value="1"/>
</dbReference>
<feature type="binding site" evidence="15">
    <location>
        <position position="212"/>
    </location>
    <ligand>
        <name>substrate</name>
    </ligand>
</feature>
<evidence type="ECO:0000256" key="7">
    <source>
        <dbReference type="ARBA" id="ARBA00022723"/>
    </source>
</evidence>
<evidence type="ECO:0000256" key="13">
    <source>
        <dbReference type="PIRNR" id="PIRNR006769"/>
    </source>
</evidence>
<comment type="function">
    <text evidence="1 13">Converts 2,5-diamino-6-(ribosylamino)-4(3h)-pyrimidinone 5'-phosphate into 5-amino-6-(ribosylamino)-2,4(1h,3h)-pyrimidinedione 5'-phosphate.</text>
</comment>
<accession>A0A6S6U323</accession>
<dbReference type="InterPro" id="IPR050765">
    <property type="entry name" value="Riboflavin_Biosynth_HTPR"/>
</dbReference>
<feature type="binding site" evidence="15">
    <location>
        <begin position="305"/>
        <end position="311"/>
    </location>
    <ligand>
        <name>NADP(+)</name>
        <dbReference type="ChEBI" id="CHEBI:58349"/>
    </ligand>
</feature>
<keyword evidence="9 13" id="KW-0862">Zinc</keyword>
<evidence type="ECO:0000256" key="3">
    <source>
        <dbReference type="ARBA" id="ARBA00004910"/>
    </source>
</evidence>
<comment type="similarity">
    <text evidence="5 13">In the C-terminal section; belongs to the HTP reductase family.</text>
</comment>
<keyword evidence="11 13" id="KW-0560">Oxidoreductase</keyword>
<dbReference type="NCBIfam" id="TIGR00227">
    <property type="entry name" value="ribD_Cterm"/>
    <property type="match status" value="1"/>
</dbReference>
<dbReference type="GO" id="GO:0050661">
    <property type="term" value="F:NADP binding"/>
    <property type="evidence" value="ECO:0007669"/>
    <property type="project" value="InterPro"/>
</dbReference>
<proteinExistence type="inferred from homology"/>
<dbReference type="Pfam" id="PF01872">
    <property type="entry name" value="RibD_C"/>
    <property type="match status" value="1"/>
</dbReference>
<organism evidence="18">
    <name type="scientific">uncultured Thiotrichaceae bacterium</name>
    <dbReference type="NCBI Taxonomy" id="298394"/>
    <lineage>
        <taxon>Bacteria</taxon>
        <taxon>Pseudomonadati</taxon>
        <taxon>Pseudomonadota</taxon>
        <taxon>Gammaproteobacteria</taxon>
        <taxon>Thiotrichales</taxon>
        <taxon>Thiotrichaceae</taxon>
        <taxon>environmental samples</taxon>
    </lineage>
</organism>
<comment type="similarity">
    <text evidence="4 13">In the N-terminal section; belongs to the cytidine and deoxycytidylate deaminase family.</text>
</comment>
<dbReference type="PANTHER" id="PTHR38011:SF7">
    <property type="entry name" value="2,5-DIAMINO-6-RIBOSYLAMINO-4(3H)-PYRIMIDINONE 5'-PHOSPHATE REDUCTASE"/>
    <property type="match status" value="1"/>
</dbReference>
<dbReference type="UniPathway" id="UPA00275">
    <property type="reaction ID" value="UER00401"/>
</dbReference>
<comment type="catalytic activity">
    <reaction evidence="13">
        <text>5-amino-6-(5-phospho-D-ribitylamino)uracil + NADP(+) = 5-amino-6-(5-phospho-D-ribosylamino)uracil + NADPH + H(+)</text>
        <dbReference type="Rhea" id="RHEA:17845"/>
        <dbReference type="ChEBI" id="CHEBI:15378"/>
        <dbReference type="ChEBI" id="CHEBI:57783"/>
        <dbReference type="ChEBI" id="CHEBI:58349"/>
        <dbReference type="ChEBI" id="CHEBI:58421"/>
        <dbReference type="ChEBI" id="CHEBI:58453"/>
        <dbReference type="EC" id="1.1.1.193"/>
    </reaction>
</comment>
<comment type="pathway">
    <text evidence="2 13">Cofactor biosynthesis; riboflavin biosynthesis; 5-amino-6-(D-ribitylamino)uracil from GTP: step 2/4.</text>
</comment>
<dbReference type="PIRSF" id="PIRSF006769">
    <property type="entry name" value="RibD"/>
    <property type="match status" value="1"/>
</dbReference>
<feature type="binding site" evidence="15">
    <location>
        <position position="159"/>
    </location>
    <ligand>
        <name>NADP(+)</name>
        <dbReference type="ChEBI" id="CHEBI:58349"/>
    </ligand>
</feature>
<comment type="cofactor">
    <cofactor evidence="13 16">
        <name>Zn(2+)</name>
        <dbReference type="ChEBI" id="CHEBI:29105"/>
    </cofactor>
    <text evidence="13 16">Binds 1 zinc ion.</text>
</comment>
<evidence type="ECO:0000256" key="10">
    <source>
        <dbReference type="ARBA" id="ARBA00022857"/>
    </source>
</evidence>
<keyword evidence="12" id="KW-0511">Multifunctional enzyme</keyword>
<dbReference type="EC" id="1.1.1.193" evidence="13"/>
<dbReference type="GO" id="GO:0008270">
    <property type="term" value="F:zinc ion binding"/>
    <property type="evidence" value="ECO:0007669"/>
    <property type="project" value="InterPro"/>
</dbReference>
<keyword evidence="6 13" id="KW-0686">Riboflavin biosynthesis</keyword>
<evidence type="ECO:0000256" key="12">
    <source>
        <dbReference type="ARBA" id="ARBA00023268"/>
    </source>
</evidence>
<dbReference type="GO" id="GO:0008835">
    <property type="term" value="F:diaminohydroxyphosphoribosylaminopyrimidine deaminase activity"/>
    <property type="evidence" value="ECO:0007669"/>
    <property type="project" value="UniProtKB-EC"/>
</dbReference>
<dbReference type="CDD" id="cd01284">
    <property type="entry name" value="Riboflavin_deaminase-reductase"/>
    <property type="match status" value="1"/>
</dbReference>
<name>A0A6S6U323_9GAMM</name>
<keyword evidence="7 13" id="KW-0479">Metal-binding</keyword>
<evidence type="ECO:0000259" key="17">
    <source>
        <dbReference type="PROSITE" id="PS51747"/>
    </source>
</evidence>
<dbReference type="InterPro" id="IPR024072">
    <property type="entry name" value="DHFR-like_dom_sf"/>
</dbReference>
<dbReference type="InterPro" id="IPR016192">
    <property type="entry name" value="APOBEC/CMP_deaminase_Zn-bd"/>
</dbReference>
<dbReference type="InterPro" id="IPR004794">
    <property type="entry name" value="Eubact_RibD"/>
</dbReference>
<feature type="binding site" evidence="15">
    <location>
        <position position="205"/>
    </location>
    <ligand>
        <name>NADP(+)</name>
        <dbReference type="ChEBI" id="CHEBI:58349"/>
    </ligand>
</feature>
<dbReference type="SUPFAM" id="SSF53927">
    <property type="entry name" value="Cytidine deaminase-like"/>
    <property type="match status" value="1"/>
</dbReference>